<dbReference type="PANTHER" id="PTHR12121:SF36">
    <property type="entry name" value="ENDONUCLEASE_EXONUCLEASE_PHOSPHATASE DOMAIN-CONTAINING PROTEIN"/>
    <property type="match status" value="1"/>
</dbReference>
<reference evidence="2" key="1">
    <citation type="journal article" date="2023" name="Commun. Biol.">
        <title>Genome analysis of Parmales, the sister group of diatoms, reveals the evolutionary specialization of diatoms from phago-mixotrophs to photoautotrophs.</title>
        <authorList>
            <person name="Ban H."/>
            <person name="Sato S."/>
            <person name="Yoshikawa S."/>
            <person name="Yamada K."/>
            <person name="Nakamura Y."/>
            <person name="Ichinomiya M."/>
            <person name="Sato N."/>
            <person name="Blanc-Mathieu R."/>
            <person name="Endo H."/>
            <person name="Kuwata A."/>
            <person name="Ogata H."/>
        </authorList>
    </citation>
    <scope>NUCLEOTIDE SEQUENCE [LARGE SCALE GENOMIC DNA]</scope>
</reference>
<evidence type="ECO:0008006" key="3">
    <source>
        <dbReference type="Google" id="ProtNLM"/>
    </source>
</evidence>
<sequence>MALKHKELSEVIWIINCHLQAGNTNGQRRLRQLHDSLETVRKKAKALNLSEKRCIVCGDFNSDNEGSATQKLLKDGIMEAGFIENGVVISNKNKKQTVGKFLDSYVLAYGDTEPPPTLVAPKLIEYFVAGVEEGQEGLLLTHELVTVLTEVFKFYAASEELVKAEVDVFLTDINLSTERGSEMRFAYKILEEKGSMSVSDFIDLYRAEIKGGKFWGVAHDLVIFAEKFGIEKELLDTVLPQFYHRKVAFDVEAVKDKDLFKARFDYVFHTQDSLELLGVRGLEEGSGGKPMPNRIDPSDHHYLVGEFEIK</sequence>
<protein>
    <recommendedName>
        <fullName evidence="3">Endonuclease/exonuclease/phosphatase domain-containing protein</fullName>
    </recommendedName>
</protein>
<dbReference type="InterPro" id="IPR050410">
    <property type="entry name" value="CCR4/nocturin_mRNA_transcr"/>
</dbReference>
<gene>
    <name evidence="1" type="ORF">TL16_g07109</name>
</gene>
<dbReference type="EMBL" id="BLQM01000221">
    <property type="protein sequence ID" value="GMH76503.1"/>
    <property type="molecule type" value="Genomic_DNA"/>
</dbReference>
<evidence type="ECO:0000313" key="1">
    <source>
        <dbReference type="EMBL" id="GMH76503.1"/>
    </source>
</evidence>
<accession>A0A9W7EF47</accession>
<dbReference type="GO" id="GO:0000175">
    <property type="term" value="F:3'-5'-RNA exonuclease activity"/>
    <property type="evidence" value="ECO:0007669"/>
    <property type="project" value="TreeGrafter"/>
</dbReference>
<comment type="caution">
    <text evidence="1">The sequence shown here is derived from an EMBL/GenBank/DDBJ whole genome shotgun (WGS) entry which is preliminary data.</text>
</comment>
<name>A0A9W7EF47_9STRA</name>
<dbReference type="PANTHER" id="PTHR12121">
    <property type="entry name" value="CARBON CATABOLITE REPRESSOR PROTEIN 4"/>
    <property type="match status" value="1"/>
</dbReference>
<dbReference type="Gene3D" id="3.60.10.10">
    <property type="entry name" value="Endonuclease/exonuclease/phosphatase"/>
    <property type="match status" value="2"/>
</dbReference>
<dbReference type="Proteomes" id="UP001162640">
    <property type="component" value="Unassembled WGS sequence"/>
</dbReference>
<evidence type="ECO:0000313" key="2">
    <source>
        <dbReference type="Proteomes" id="UP001162640"/>
    </source>
</evidence>
<proteinExistence type="predicted"/>
<organism evidence="1 2">
    <name type="scientific">Triparma laevis f. inornata</name>
    <dbReference type="NCBI Taxonomy" id="1714386"/>
    <lineage>
        <taxon>Eukaryota</taxon>
        <taxon>Sar</taxon>
        <taxon>Stramenopiles</taxon>
        <taxon>Ochrophyta</taxon>
        <taxon>Bolidophyceae</taxon>
        <taxon>Parmales</taxon>
        <taxon>Triparmaceae</taxon>
        <taxon>Triparma</taxon>
    </lineage>
</organism>
<dbReference type="AlphaFoldDB" id="A0A9W7EF47"/>
<dbReference type="InterPro" id="IPR036691">
    <property type="entry name" value="Endo/exonu/phosph_ase_sf"/>
</dbReference>
<dbReference type="SUPFAM" id="SSF56219">
    <property type="entry name" value="DNase I-like"/>
    <property type="match status" value="1"/>
</dbReference>